<dbReference type="InterPro" id="IPR031316">
    <property type="entry name" value="FlgM_C"/>
</dbReference>
<gene>
    <name evidence="2" type="ordered locus">DP2687</name>
</gene>
<dbReference type="EMBL" id="CR522870">
    <property type="protein sequence ID" value="CAG37416.1"/>
    <property type="molecule type" value="Genomic_DNA"/>
</dbReference>
<reference evidence="3" key="1">
    <citation type="journal article" date="2004" name="Environ. Microbiol.">
        <title>The genome of Desulfotalea psychrophila, a sulfate-reducing bacterium from permanently cold Arctic sediments.</title>
        <authorList>
            <person name="Rabus R."/>
            <person name="Ruepp A."/>
            <person name="Frickey T."/>
            <person name="Rattei T."/>
            <person name="Fartmann B."/>
            <person name="Stark M."/>
            <person name="Bauer M."/>
            <person name="Zibat A."/>
            <person name="Lombardot T."/>
            <person name="Becker I."/>
            <person name="Amann J."/>
            <person name="Gellner K."/>
            <person name="Teeling H."/>
            <person name="Leuschner W.D."/>
            <person name="Gloeckner F.-O."/>
            <person name="Lupas A.N."/>
            <person name="Amann R."/>
            <person name="Klenk H.-P."/>
        </authorList>
    </citation>
    <scope>NUCLEOTIDE SEQUENCE [LARGE SCALE GENOMIC DNA]</scope>
    <source>
        <strain evidence="3">DSM 12343 / LSv54</strain>
    </source>
</reference>
<dbReference type="SUPFAM" id="SSF101498">
    <property type="entry name" value="Anti-sigma factor FlgM"/>
    <property type="match status" value="1"/>
</dbReference>
<proteinExistence type="predicted"/>
<dbReference type="eggNOG" id="COG2747">
    <property type="taxonomic scope" value="Bacteria"/>
</dbReference>
<dbReference type="AlphaFoldDB" id="Q6AJR4"/>
<sequence length="93" mass="10132">MIKMINYIGTGNLNQINSVKKSLPTQPEQNTVTDGQFTSALNNAQSPTKAMNTAESTRADRIAAIKTQVAEGSYKPDMEKVSASLLQFLVKEN</sequence>
<keyword evidence="2" id="KW-0282">Flagellum</keyword>
<feature type="domain" description="Anti-sigma-28 factor FlgM C-terminal" evidence="1">
    <location>
        <begin position="37"/>
        <end position="87"/>
    </location>
</feature>
<evidence type="ECO:0000313" key="2">
    <source>
        <dbReference type="EMBL" id="CAG37416.1"/>
    </source>
</evidence>
<dbReference type="KEGG" id="dps:DP2687"/>
<dbReference type="STRING" id="177439.DP2687"/>
<organism evidence="2 3">
    <name type="scientific">Desulfotalea psychrophila (strain LSv54 / DSM 12343)</name>
    <dbReference type="NCBI Taxonomy" id="177439"/>
    <lineage>
        <taxon>Bacteria</taxon>
        <taxon>Pseudomonadati</taxon>
        <taxon>Thermodesulfobacteriota</taxon>
        <taxon>Desulfobulbia</taxon>
        <taxon>Desulfobulbales</taxon>
        <taxon>Desulfocapsaceae</taxon>
        <taxon>Desulfotalea</taxon>
    </lineage>
</organism>
<keyword evidence="2" id="KW-0966">Cell projection</keyword>
<dbReference type="Pfam" id="PF04316">
    <property type="entry name" value="FlgM"/>
    <property type="match status" value="1"/>
</dbReference>
<keyword evidence="3" id="KW-1185">Reference proteome</keyword>
<dbReference type="InterPro" id="IPR035890">
    <property type="entry name" value="Anti-sigma-28_factor_FlgM_sf"/>
</dbReference>
<dbReference type="Proteomes" id="UP000000602">
    <property type="component" value="Chromosome"/>
</dbReference>
<name>Q6AJR4_DESPS</name>
<accession>Q6AJR4</accession>
<protein>
    <submittedName>
        <fullName evidence="2">Similar to regulator of flagellin synthesis, FlgM (Partial length)</fullName>
    </submittedName>
</protein>
<evidence type="ECO:0000259" key="1">
    <source>
        <dbReference type="Pfam" id="PF04316"/>
    </source>
</evidence>
<evidence type="ECO:0000313" key="3">
    <source>
        <dbReference type="Proteomes" id="UP000000602"/>
    </source>
</evidence>
<keyword evidence="2" id="KW-0969">Cilium</keyword>
<dbReference type="HOGENOM" id="CLU_169011_6_0_7"/>